<feature type="repeat" description="TPR" evidence="3">
    <location>
        <begin position="204"/>
        <end position="237"/>
    </location>
</feature>
<reference evidence="4" key="1">
    <citation type="journal article" date="2020" name="mSystems">
        <title>Genome- and Community-Level Interaction Insights into Carbon Utilization and Element Cycling Functions of Hydrothermarchaeota in Hydrothermal Sediment.</title>
        <authorList>
            <person name="Zhou Z."/>
            <person name="Liu Y."/>
            <person name="Xu W."/>
            <person name="Pan J."/>
            <person name="Luo Z.H."/>
            <person name="Li M."/>
        </authorList>
    </citation>
    <scope>NUCLEOTIDE SEQUENCE [LARGE SCALE GENOMIC DNA]</scope>
    <source>
        <strain evidence="4">SpSt-914</strain>
    </source>
</reference>
<dbReference type="PROSITE" id="PS50005">
    <property type="entry name" value="TPR"/>
    <property type="match status" value="1"/>
</dbReference>
<dbReference type="InterPro" id="IPR011990">
    <property type="entry name" value="TPR-like_helical_dom_sf"/>
</dbReference>
<evidence type="ECO:0000256" key="3">
    <source>
        <dbReference type="PROSITE-ProRule" id="PRU00339"/>
    </source>
</evidence>
<sequence>MYPLLIVIIALLIVALYPVVRDFIKQRKTTVPSYVTGLRLLLDGKIEDAKIKLKDAVEEDTNNIDAYIRLGQIFLNQGDTERALKIHENLLLRRNLKPAEERQIYLALIDDYLKIGRQVKAIPLLEEIIQQDKTDYLNRERLLNLYIETAAWEKAEKLLKEIPRTEPKRVARLYARFGYALGKDNPKAGVPYLNEAIKINPKSVSAHIYLGDLLFTLGDINSAIDTWNKLLEFAPEKNYLIHERLERAYYESGRYEDIVTFYRKLLNRIPQDAGLALHIARIYAKKDEINSAINLLEKYARTNDIQILAALAALHLRKGNPEQTQKYLEQIFTAAPSGLKCPKCNRLLDRSELFCPQCQTWVDGVE</sequence>
<protein>
    <submittedName>
        <fullName evidence="4">Tetratricopeptide repeat protein</fullName>
    </submittedName>
</protein>
<dbReference type="PANTHER" id="PTHR45586:SF1">
    <property type="entry name" value="LIPOPOLYSACCHARIDE ASSEMBLY PROTEIN B"/>
    <property type="match status" value="1"/>
</dbReference>
<dbReference type="Pfam" id="PF13432">
    <property type="entry name" value="TPR_16"/>
    <property type="match status" value="1"/>
</dbReference>
<dbReference type="PANTHER" id="PTHR45586">
    <property type="entry name" value="TPR REPEAT-CONTAINING PROTEIN PA4667"/>
    <property type="match status" value="1"/>
</dbReference>
<organism evidence="4">
    <name type="scientific">candidate division WOR-3 bacterium</name>
    <dbReference type="NCBI Taxonomy" id="2052148"/>
    <lineage>
        <taxon>Bacteria</taxon>
        <taxon>Bacteria division WOR-3</taxon>
    </lineage>
</organism>
<dbReference type="SMART" id="SM00028">
    <property type="entry name" value="TPR"/>
    <property type="match status" value="6"/>
</dbReference>
<keyword evidence="2 3" id="KW-0802">TPR repeat</keyword>
<evidence type="ECO:0000256" key="1">
    <source>
        <dbReference type="ARBA" id="ARBA00022737"/>
    </source>
</evidence>
<evidence type="ECO:0000313" key="4">
    <source>
        <dbReference type="EMBL" id="HGD12471.1"/>
    </source>
</evidence>
<name>A0A7V3PS41_UNCW3</name>
<dbReference type="AlphaFoldDB" id="A0A7V3PS41"/>
<dbReference type="Pfam" id="PF14559">
    <property type="entry name" value="TPR_19"/>
    <property type="match status" value="2"/>
</dbReference>
<comment type="caution">
    <text evidence="4">The sequence shown here is derived from an EMBL/GenBank/DDBJ whole genome shotgun (WGS) entry which is preliminary data.</text>
</comment>
<evidence type="ECO:0000256" key="2">
    <source>
        <dbReference type="ARBA" id="ARBA00022803"/>
    </source>
</evidence>
<dbReference type="Gene3D" id="1.25.40.10">
    <property type="entry name" value="Tetratricopeptide repeat domain"/>
    <property type="match status" value="1"/>
</dbReference>
<accession>A0A7V3PS41</accession>
<dbReference type="Pfam" id="PF13176">
    <property type="entry name" value="TPR_7"/>
    <property type="match status" value="1"/>
</dbReference>
<dbReference type="EMBL" id="DTMZ01000002">
    <property type="protein sequence ID" value="HGD12471.1"/>
    <property type="molecule type" value="Genomic_DNA"/>
</dbReference>
<gene>
    <name evidence="4" type="ORF">ENX16_00065</name>
</gene>
<dbReference type="InterPro" id="IPR051012">
    <property type="entry name" value="CellSynth/LPSAsmb/PSIAsmb"/>
</dbReference>
<proteinExistence type="predicted"/>
<dbReference type="SUPFAM" id="SSF48452">
    <property type="entry name" value="TPR-like"/>
    <property type="match status" value="2"/>
</dbReference>
<keyword evidence="1" id="KW-0677">Repeat</keyword>
<dbReference type="InterPro" id="IPR019734">
    <property type="entry name" value="TPR_rpt"/>
</dbReference>